<evidence type="ECO:0000256" key="7">
    <source>
        <dbReference type="ARBA" id="ARBA00023033"/>
    </source>
</evidence>
<keyword evidence="4 8" id="KW-0479">Metal-binding</keyword>
<evidence type="ECO:0000256" key="2">
    <source>
        <dbReference type="ARBA" id="ARBA00010617"/>
    </source>
</evidence>
<dbReference type="GO" id="GO:0016125">
    <property type="term" value="P:sterol metabolic process"/>
    <property type="evidence" value="ECO:0007669"/>
    <property type="project" value="TreeGrafter"/>
</dbReference>
<dbReference type="PRINTS" id="PR00385">
    <property type="entry name" value="P450"/>
</dbReference>
<proteinExistence type="inferred from homology"/>
<keyword evidence="3 8" id="KW-0349">Heme</keyword>
<evidence type="ECO:0000256" key="3">
    <source>
        <dbReference type="ARBA" id="ARBA00022617"/>
    </source>
</evidence>
<feature type="binding site" description="axial binding residue" evidence="8">
    <location>
        <position position="460"/>
    </location>
    <ligand>
        <name>heme</name>
        <dbReference type="ChEBI" id="CHEBI:30413"/>
    </ligand>
    <ligandPart>
        <name>Fe</name>
        <dbReference type="ChEBI" id="CHEBI:18248"/>
    </ligandPart>
</feature>
<accession>I7FFH0</accession>
<dbReference type="InterPro" id="IPR002403">
    <property type="entry name" value="Cyt_P450_E_grp-IV"/>
</dbReference>
<evidence type="ECO:0000256" key="6">
    <source>
        <dbReference type="ARBA" id="ARBA00023004"/>
    </source>
</evidence>
<dbReference type="GO" id="GO:0004497">
    <property type="term" value="F:monooxygenase activity"/>
    <property type="evidence" value="ECO:0007669"/>
    <property type="project" value="UniProtKB-KW"/>
</dbReference>
<dbReference type="Pfam" id="PF00067">
    <property type="entry name" value="p450"/>
    <property type="match status" value="2"/>
</dbReference>
<dbReference type="PANTHER" id="PTHR24286">
    <property type="entry name" value="CYTOCHROME P450 26"/>
    <property type="match status" value="1"/>
</dbReference>
<evidence type="ECO:0000313" key="11">
    <source>
        <dbReference type="Proteomes" id="UP000006158"/>
    </source>
</evidence>
<name>I7FFH0_MYCS2</name>
<dbReference type="EC" id="1.14.13.70" evidence="10"/>
<dbReference type="InterPro" id="IPR036396">
    <property type="entry name" value="Cyt_P450_sf"/>
</dbReference>
<dbReference type="KEGG" id="msg:MSMEI_1136"/>
<reference evidence="10 11" key="1">
    <citation type="journal article" date="2007" name="Genome Biol.">
        <title>Interrupted coding sequences in Mycobacterium smegmatis: authentic mutations or sequencing errors?</title>
        <authorList>
            <person name="Deshayes C."/>
            <person name="Perrodou E."/>
            <person name="Gallien S."/>
            <person name="Euphrasie D."/>
            <person name="Schaeffer C."/>
            <person name="Van-Dorsselaer A."/>
            <person name="Poch O."/>
            <person name="Lecompte O."/>
            <person name="Reyrat J.M."/>
        </authorList>
    </citation>
    <scope>NUCLEOTIDE SEQUENCE [LARGE SCALE GENOMIC DNA]</scope>
    <source>
        <strain evidence="11">ATCC 700084 / mc(2)155</strain>
    </source>
</reference>
<dbReference type="PATRIC" id="fig|246196.56.peg.1169"/>
<dbReference type="AlphaFoldDB" id="I7FFH0"/>
<evidence type="ECO:0000313" key="10">
    <source>
        <dbReference type="EMBL" id="AFP37613.1"/>
    </source>
</evidence>
<dbReference type="PRINTS" id="PR00465">
    <property type="entry name" value="EP450IV"/>
</dbReference>
<dbReference type="GO" id="GO:0016705">
    <property type="term" value="F:oxidoreductase activity, acting on paired donors, with incorporation or reduction of molecular oxygen"/>
    <property type="evidence" value="ECO:0007669"/>
    <property type="project" value="InterPro"/>
</dbReference>
<comment type="similarity">
    <text evidence="2 9">Belongs to the cytochrome P450 family.</text>
</comment>
<keyword evidence="7 9" id="KW-0503">Monooxygenase</keyword>
<evidence type="ECO:0000256" key="1">
    <source>
        <dbReference type="ARBA" id="ARBA00001971"/>
    </source>
</evidence>
<dbReference type="GO" id="GO:0020037">
    <property type="term" value="F:heme binding"/>
    <property type="evidence" value="ECO:0007669"/>
    <property type="project" value="InterPro"/>
</dbReference>
<keyword evidence="5 9" id="KW-0560">Oxidoreductase</keyword>
<organism evidence="10 11">
    <name type="scientific">Mycolicibacterium smegmatis (strain ATCC 700084 / mc(2)155)</name>
    <name type="common">Mycobacterium smegmatis</name>
    <dbReference type="NCBI Taxonomy" id="246196"/>
    <lineage>
        <taxon>Bacteria</taxon>
        <taxon>Bacillati</taxon>
        <taxon>Actinomycetota</taxon>
        <taxon>Actinomycetes</taxon>
        <taxon>Mycobacteriales</taxon>
        <taxon>Mycobacteriaceae</taxon>
        <taxon>Mycolicibacterium</taxon>
    </lineage>
</organism>
<evidence type="ECO:0000256" key="4">
    <source>
        <dbReference type="ARBA" id="ARBA00022723"/>
    </source>
</evidence>
<dbReference type="PANTHER" id="PTHR24286:SF24">
    <property type="entry name" value="LANOSTEROL 14-ALPHA DEMETHYLASE"/>
    <property type="match status" value="1"/>
</dbReference>
<comment type="cofactor">
    <cofactor evidence="1 8">
        <name>heme</name>
        <dbReference type="ChEBI" id="CHEBI:30413"/>
    </cofactor>
</comment>
<dbReference type="PROSITE" id="PS00086">
    <property type="entry name" value="CYTOCHROME_P450"/>
    <property type="match status" value="1"/>
</dbReference>
<sequence>MPSGTFSLSGTIPYHTGGKASDGFVESGAERSDRAMTIPAAEAAADAKVRLQTAVAGITARYPSREHALAAPPPGSGLKPVMGNYGFPILGHVMSTLVEPLAFARERYERYGPVSWAGGVGFRVALLMGPEALETVWINKDKAFSSTLGWAPVIGPFFHRGIMLLDFEEHRDHRRIMQQAFTRSALNGYLDLMRPGIDRTVRSWPAAQRFPFYTSVKHLLLDQAAEVFIGAELGPEADQLSRDFHDTVCGGQAVIRADVPGGVWSRGLRARRRLERYFAGQLPARRSGEGTDLFSMLCRSRSDEGERFSDTDIVNHMIFLLMAAHDTSAIAISMLVYELGRNLRWQNTLRDEALSGPQGEITMEDLDSAYPLLDAAFKESLRMYAPAGTLFRQTLTATAVAGHFIPRKTQVAIGVYASMRLADWWPEPDEFDPARFLTGSDATAVQRYAFAPFGGGAHKCIGQQFANMNVKAIMLHLLRHFRWHVPAGYQPRMTWGTGPTPADGLPITLERLSA</sequence>
<dbReference type="EMBL" id="CP001663">
    <property type="protein sequence ID" value="AFP37613.1"/>
    <property type="molecule type" value="Genomic_DNA"/>
</dbReference>
<gene>
    <name evidence="10" type="ordered locus">MSMEI_1136</name>
</gene>
<reference evidence="10 11" key="2">
    <citation type="journal article" date="2009" name="Genome Res.">
        <title>Ortho-proteogenomics: multiple proteomes investigation through orthology and a new MS-based protocol.</title>
        <authorList>
            <person name="Gallien S."/>
            <person name="Perrodou E."/>
            <person name="Carapito C."/>
            <person name="Deshayes C."/>
            <person name="Reyrat J.M."/>
            <person name="Van Dorsselaer A."/>
            <person name="Poch O."/>
            <person name="Schaeffer C."/>
            <person name="Lecompte O."/>
        </authorList>
    </citation>
    <scope>NUCLEOTIDE SEQUENCE [LARGE SCALE GENOMIC DNA]</scope>
    <source>
        <strain evidence="11">ATCC 700084 / mc(2)155</strain>
    </source>
</reference>
<dbReference type="InterPro" id="IPR001128">
    <property type="entry name" value="Cyt_P450"/>
</dbReference>
<dbReference type="SUPFAM" id="SSF48264">
    <property type="entry name" value="Cytochrome P450"/>
    <property type="match status" value="1"/>
</dbReference>
<dbReference type="CDD" id="cd11045">
    <property type="entry name" value="CYP136-like"/>
    <property type="match status" value="1"/>
</dbReference>
<keyword evidence="6 8" id="KW-0408">Iron</keyword>
<evidence type="ECO:0000256" key="5">
    <source>
        <dbReference type="ARBA" id="ARBA00023002"/>
    </source>
</evidence>
<evidence type="ECO:0000256" key="9">
    <source>
        <dbReference type="RuleBase" id="RU000461"/>
    </source>
</evidence>
<protein>
    <submittedName>
        <fullName evidence="10">Cytochrome P450</fullName>
        <ecNumber evidence="10">1.14.13.70</ecNumber>
    </submittedName>
</protein>
<dbReference type="InterPro" id="IPR017972">
    <property type="entry name" value="Cyt_P450_CS"/>
</dbReference>
<dbReference type="Gene3D" id="1.10.630.10">
    <property type="entry name" value="Cytochrome P450"/>
    <property type="match status" value="1"/>
</dbReference>
<dbReference type="Proteomes" id="UP000006158">
    <property type="component" value="Chromosome"/>
</dbReference>
<evidence type="ECO:0000256" key="8">
    <source>
        <dbReference type="PIRSR" id="PIRSR602403-1"/>
    </source>
</evidence>
<dbReference type="GO" id="GO:0005506">
    <property type="term" value="F:iron ion binding"/>
    <property type="evidence" value="ECO:0007669"/>
    <property type="project" value="InterPro"/>
</dbReference>